<dbReference type="Proteomes" id="UP000707731">
    <property type="component" value="Unassembled WGS sequence"/>
</dbReference>
<feature type="compositionally biased region" description="Gly residues" evidence="1">
    <location>
        <begin position="121"/>
        <end position="135"/>
    </location>
</feature>
<feature type="region of interest" description="Disordered" evidence="1">
    <location>
        <begin position="166"/>
        <end position="193"/>
    </location>
</feature>
<evidence type="ECO:0000256" key="2">
    <source>
        <dbReference type="SAM" id="SignalP"/>
    </source>
</evidence>
<gene>
    <name evidence="4" type="ORF">IU449_19720</name>
</gene>
<reference evidence="4 5" key="1">
    <citation type="submission" date="2020-10" db="EMBL/GenBank/DDBJ databases">
        <title>Identification of Nocardia species via Next-generation sequencing and recognition of intraspecies genetic diversity.</title>
        <authorList>
            <person name="Li P."/>
            <person name="Li P."/>
            <person name="Lu B."/>
        </authorList>
    </citation>
    <scope>NUCLEOTIDE SEQUENCE [LARGE SCALE GENOMIC DNA]</scope>
    <source>
        <strain evidence="4 5">BJ06-0143</strain>
    </source>
</reference>
<protein>
    <submittedName>
        <fullName evidence="4">DUF4185 domain-containing protein</fullName>
    </submittedName>
</protein>
<organism evidence="4 5">
    <name type="scientific">Nocardia higoensis</name>
    <dbReference type="NCBI Taxonomy" id="228599"/>
    <lineage>
        <taxon>Bacteria</taxon>
        <taxon>Bacillati</taxon>
        <taxon>Actinomycetota</taxon>
        <taxon>Actinomycetes</taxon>
        <taxon>Mycobacteriales</taxon>
        <taxon>Nocardiaceae</taxon>
        <taxon>Nocardia</taxon>
    </lineage>
</organism>
<sequence length="531" mass="56434">MTDAPRKAPAPVLLGFLVTGLVGAATVPASAAPHPWTPAPVNSCGETGFDPLARVPLPSEPNAPLRLPEEIELFFPLPELTFVPVPGPPQHDVRVAADPPPADPCGDPCPDLREPAMPDGTGSGGSALPGPGSAGTGSSSGSAGGSSVGSSVFGIQLPRLEFRPQIEPIPIPVPGGPPTDPQPAPPELAPDAEPGAQVPAPVTPVIGATEMVGQVTGHGSENRTDVRWQVNGTDLGIMWETAPGEVAVAFGDTFGEGWTYGGANGSDWRSNVLGYSADTDLSDGLTIDSMVQDSRCHAAELLSSRKIKNFETTVIPTSGFALDGRQYMSYMSVNRWSTVPGMWWTNYGGIAWSDDNGSTWTKDQHAQWDNMFGLGRFQVAAMVPQGEYVYMFGTPNGRIGVVGLARVPKEHVLNKSAYQYWVDGTWRPTAENNATPLFFGIAGELSVRYDESAGRWQMAYLDSARGAIVLREAAAAQGAWSEAAPLLSTADYPKAYGGFIHPWSSSDELYFTMSAWDSYNVYLMRAQVRGR</sequence>
<keyword evidence="5" id="KW-1185">Reference proteome</keyword>
<proteinExistence type="predicted"/>
<dbReference type="RefSeq" id="WP_195003576.1">
    <property type="nucleotide sequence ID" value="NZ_JADLQN010000003.1"/>
</dbReference>
<feature type="compositionally biased region" description="Pro residues" evidence="1">
    <location>
        <begin position="167"/>
        <end position="188"/>
    </location>
</feature>
<feature type="domain" description="DUF4185" evidence="3">
    <location>
        <begin position="220"/>
        <end position="525"/>
    </location>
</feature>
<evidence type="ECO:0000313" key="5">
    <source>
        <dbReference type="Proteomes" id="UP000707731"/>
    </source>
</evidence>
<comment type="caution">
    <text evidence="4">The sequence shown here is derived from an EMBL/GenBank/DDBJ whole genome shotgun (WGS) entry which is preliminary data.</text>
</comment>
<feature type="region of interest" description="Disordered" evidence="1">
    <location>
        <begin position="88"/>
        <end position="150"/>
    </location>
</feature>
<name>A0ABS0DFW8_9NOCA</name>
<dbReference type="EMBL" id="JADLQN010000003">
    <property type="protein sequence ID" value="MBF6356748.1"/>
    <property type="molecule type" value="Genomic_DNA"/>
</dbReference>
<keyword evidence="2" id="KW-0732">Signal</keyword>
<dbReference type="Pfam" id="PF13810">
    <property type="entry name" value="DUF4185"/>
    <property type="match status" value="1"/>
</dbReference>
<accession>A0ABS0DFW8</accession>
<feature type="chain" id="PRO_5045912169" evidence="2">
    <location>
        <begin position="32"/>
        <end position="531"/>
    </location>
</feature>
<evidence type="ECO:0000256" key="1">
    <source>
        <dbReference type="SAM" id="MobiDB-lite"/>
    </source>
</evidence>
<evidence type="ECO:0000313" key="4">
    <source>
        <dbReference type="EMBL" id="MBF6356748.1"/>
    </source>
</evidence>
<feature type="signal peptide" evidence="2">
    <location>
        <begin position="1"/>
        <end position="31"/>
    </location>
</feature>
<evidence type="ECO:0000259" key="3">
    <source>
        <dbReference type="Pfam" id="PF13810"/>
    </source>
</evidence>
<dbReference type="InterPro" id="IPR025442">
    <property type="entry name" value="DUF4185"/>
</dbReference>